<comment type="caution">
    <text evidence="2">The sequence shown here is derived from an EMBL/GenBank/DDBJ whole genome shotgun (WGS) entry which is preliminary data.</text>
</comment>
<dbReference type="InterPro" id="IPR001810">
    <property type="entry name" value="F-box_dom"/>
</dbReference>
<keyword evidence="3" id="KW-1185">Reference proteome</keyword>
<reference evidence="2 3" key="1">
    <citation type="journal article" date="2015" name="BMC Genomics">
        <title>The genome of the truffle-parasite Tolypocladium ophioglossoides and the evolution of antifungal peptaibiotics.</title>
        <authorList>
            <person name="Quandt C.A."/>
            <person name="Bushley K.E."/>
            <person name="Spatafora J.W."/>
        </authorList>
    </citation>
    <scope>NUCLEOTIDE SEQUENCE [LARGE SCALE GENOMIC DNA]</scope>
    <source>
        <strain evidence="2 3">CBS 100239</strain>
    </source>
</reference>
<evidence type="ECO:0000259" key="1">
    <source>
        <dbReference type="Pfam" id="PF00646"/>
    </source>
</evidence>
<sequence>SSSSWFLIRSSRRFVPQGTTFLKALRSPRHTGSPFIMYAQWPFHLEDCRRDHAGAQWDALKIPPTVLGTSQVAQSSALLVLPNELLLQIFAHAACLDQLFLALTCKRMLAVCCMTTIMIPSAPRHRADRLNCSAMLALLGIMQPRGARGHPKKSWAPCCVCYRYRPKRKSYWKVEKRYQEGLYCGILAGYDSVVDSWSHKWSSSYECPECWCEERISRYGRP</sequence>
<gene>
    <name evidence="2" type="ORF">TOPH_07698</name>
</gene>
<organism evidence="2 3">
    <name type="scientific">Tolypocladium ophioglossoides (strain CBS 100239)</name>
    <name type="common">Snaketongue truffleclub</name>
    <name type="synonym">Elaphocordyceps ophioglossoides</name>
    <dbReference type="NCBI Taxonomy" id="1163406"/>
    <lineage>
        <taxon>Eukaryota</taxon>
        <taxon>Fungi</taxon>
        <taxon>Dikarya</taxon>
        <taxon>Ascomycota</taxon>
        <taxon>Pezizomycotina</taxon>
        <taxon>Sordariomycetes</taxon>
        <taxon>Hypocreomycetidae</taxon>
        <taxon>Hypocreales</taxon>
        <taxon>Ophiocordycipitaceae</taxon>
        <taxon>Tolypocladium</taxon>
    </lineage>
</organism>
<dbReference type="AlphaFoldDB" id="A0A0L0N0N1"/>
<evidence type="ECO:0000313" key="2">
    <source>
        <dbReference type="EMBL" id="KND87657.1"/>
    </source>
</evidence>
<feature type="domain" description="F-box" evidence="1">
    <location>
        <begin position="78"/>
        <end position="113"/>
    </location>
</feature>
<dbReference type="Proteomes" id="UP000036947">
    <property type="component" value="Unassembled WGS sequence"/>
</dbReference>
<feature type="non-terminal residue" evidence="2">
    <location>
        <position position="1"/>
    </location>
</feature>
<dbReference type="Pfam" id="PF00646">
    <property type="entry name" value="F-box"/>
    <property type="match status" value="1"/>
</dbReference>
<dbReference type="SUPFAM" id="SSF81383">
    <property type="entry name" value="F-box domain"/>
    <property type="match status" value="1"/>
</dbReference>
<dbReference type="InterPro" id="IPR036047">
    <property type="entry name" value="F-box-like_dom_sf"/>
</dbReference>
<dbReference type="EMBL" id="LFRF01000033">
    <property type="protein sequence ID" value="KND87657.1"/>
    <property type="molecule type" value="Genomic_DNA"/>
</dbReference>
<proteinExistence type="predicted"/>
<evidence type="ECO:0000313" key="3">
    <source>
        <dbReference type="Proteomes" id="UP000036947"/>
    </source>
</evidence>
<accession>A0A0L0N0N1</accession>
<dbReference type="OrthoDB" id="4430588at2759"/>
<name>A0A0L0N0N1_TOLOC</name>
<protein>
    <recommendedName>
        <fullName evidence="1">F-box domain-containing protein</fullName>
    </recommendedName>
</protein>